<feature type="compositionally biased region" description="Polar residues" evidence="1">
    <location>
        <begin position="1"/>
        <end position="19"/>
    </location>
</feature>
<protein>
    <submittedName>
        <fullName evidence="2">Uncharacterized protein</fullName>
    </submittedName>
</protein>
<evidence type="ECO:0000313" key="2">
    <source>
        <dbReference type="EMBL" id="KAH3706888.1"/>
    </source>
</evidence>
<dbReference type="AlphaFoldDB" id="A0A9D3YTQ7"/>
<evidence type="ECO:0000256" key="1">
    <source>
        <dbReference type="SAM" id="MobiDB-lite"/>
    </source>
</evidence>
<proteinExistence type="predicted"/>
<keyword evidence="3" id="KW-1185">Reference proteome</keyword>
<gene>
    <name evidence="2" type="ORF">DPMN_066279</name>
</gene>
<reference evidence="2" key="1">
    <citation type="journal article" date="2019" name="bioRxiv">
        <title>The Genome of the Zebra Mussel, Dreissena polymorpha: A Resource for Invasive Species Research.</title>
        <authorList>
            <person name="McCartney M.A."/>
            <person name="Auch B."/>
            <person name="Kono T."/>
            <person name="Mallez S."/>
            <person name="Zhang Y."/>
            <person name="Obille A."/>
            <person name="Becker A."/>
            <person name="Abrahante J.E."/>
            <person name="Garbe J."/>
            <person name="Badalamenti J.P."/>
            <person name="Herman A."/>
            <person name="Mangelson H."/>
            <person name="Liachko I."/>
            <person name="Sullivan S."/>
            <person name="Sone E.D."/>
            <person name="Koren S."/>
            <person name="Silverstein K.A.T."/>
            <person name="Beckman K.B."/>
            <person name="Gohl D.M."/>
        </authorList>
    </citation>
    <scope>NUCLEOTIDE SEQUENCE</scope>
    <source>
        <strain evidence="2">Duluth1</strain>
        <tissue evidence="2">Whole animal</tissue>
    </source>
</reference>
<accession>A0A9D3YTQ7</accession>
<comment type="caution">
    <text evidence="2">The sequence shown here is derived from an EMBL/GenBank/DDBJ whole genome shotgun (WGS) entry which is preliminary data.</text>
</comment>
<name>A0A9D3YTQ7_DREPO</name>
<sequence>MTTGSSNKAYTPSRPSQRPVSPWPVLYQTRKRIVGATVLNRWGEYCSDLYNYPLYPDSSLLQNDPRPEADYESLPILKVVQL</sequence>
<dbReference type="EMBL" id="JAIWYP010000014">
    <property type="protein sequence ID" value="KAH3706888.1"/>
    <property type="molecule type" value="Genomic_DNA"/>
</dbReference>
<organism evidence="2 3">
    <name type="scientific">Dreissena polymorpha</name>
    <name type="common">Zebra mussel</name>
    <name type="synonym">Mytilus polymorpha</name>
    <dbReference type="NCBI Taxonomy" id="45954"/>
    <lineage>
        <taxon>Eukaryota</taxon>
        <taxon>Metazoa</taxon>
        <taxon>Spiralia</taxon>
        <taxon>Lophotrochozoa</taxon>
        <taxon>Mollusca</taxon>
        <taxon>Bivalvia</taxon>
        <taxon>Autobranchia</taxon>
        <taxon>Heteroconchia</taxon>
        <taxon>Euheterodonta</taxon>
        <taxon>Imparidentia</taxon>
        <taxon>Neoheterodontei</taxon>
        <taxon>Myida</taxon>
        <taxon>Dreissenoidea</taxon>
        <taxon>Dreissenidae</taxon>
        <taxon>Dreissena</taxon>
    </lineage>
</organism>
<dbReference type="Proteomes" id="UP000828390">
    <property type="component" value="Unassembled WGS sequence"/>
</dbReference>
<reference evidence="2" key="2">
    <citation type="submission" date="2020-11" db="EMBL/GenBank/DDBJ databases">
        <authorList>
            <person name="McCartney M.A."/>
            <person name="Auch B."/>
            <person name="Kono T."/>
            <person name="Mallez S."/>
            <person name="Becker A."/>
            <person name="Gohl D.M."/>
            <person name="Silverstein K.A.T."/>
            <person name="Koren S."/>
            <person name="Bechman K.B."/>
            <person name="Herman A."/>
            <person name="Abrahante J.E."/>
            <person name="Garbe J."/>
        </authorList>
    </citation>
    <scope>NUCLEOTIDE SEQUENCE</scope>
    <source>
        <strain evidence="2">Duluth1</strain>
        <tissue evidence="2">Whole animal</tissue>
    </source>
</reference>
<feature type="region of interest" description="Disordered" evidence="1">
    <location>
        <begin position="1"/>
        <end position="22"/>
    </location>
</feature>
<evidence type="ECO:0000313" key="3">
    <source>
        <dbReference type="Proteomes" id="UP000828390"/>
    </source>
</evidence>